<dbReference type="PANTHER" id="PTHR19229">
    <property type="entry name" value="ATP-BINDING CASSETTE TRANSPORTER SUBFAMILY A ABCA"/>
    <property type="match status" value="1"/>
</dbReference>
<dbReference type="SMART" id="SM00382">
    <property type="entry name" value="AAA"/>
    <property type="match status" value="2"/>
</dbReference>
<sequence>MNMRRYKWENFEKFALLMWKNVLLQWRHPVQTVVEITAPIVFTLILVIFRSLVSPEQYPASSFLPFQTKTGSPPASKSIIMWSPKNPYLTKIMDETVKGLNEANNVRFFKHVSYDDSDALNDELHNGLRLNLFAGVIFDDRFSGNVEMMQNLSFIFRFPGEVGQFMSWKTDEIFPVYYTPGLRSPTLNEGGPPSYRDEGFLMLQEQLSLSVINHYKETINGTSYNRSSTPIFMQRFPYPKYTTDLLLSSLDIFIGIVFMVSFVYPCINTVRIIATEKEKQLKEAMKIMGLPNWLHWTAWFCKSLIMMLISLILMVALLKAPWYPGTEFTIFTFSNPIILFIFLVLFACSLITFSFAVSAMFSKANTAATFAGIAWFMLYAPYMAFQYKYDELSLAEKLLASLCSNSALALGMKLIVKMESAEIGLQWYTIWTHVQGDDLLFGYVLIMLAIDAVLYLLIALYVESVFPGDYGIAQPWYFPFLPSYWFGSSVCESYQECKPLSPNANHEKEPTHLHPGIQIKAIGKVYSNKKVAVDGFSLNMYRDQITVLLGHNGAGKTTLMSMLTGMIPPTSGTATIGGYDIRNNIKGVRNSLGICPQHNILFDELTVEEHLYFYSKLKGVTRTEVNKEIEKYIGLLKLTDKTKTLAGQLSGGMKRKLSVGVALCGNSRVVMCDEPTAGMDPSARRALWDLLLKQKKDRTILLTTHFMDEADLLGDRIAIMAGGKLECSGSSFFLKKQYGAGYQLILDKSPECNIESVTALLGKYIPNITATSNIGSELTYILNESYNNVFESMLGELEQKSVGLGVRSYGVSLTTLEEVFMKVGADHSQAEVKNAPEETKPSPLDVSFHVSGTNEKKLDAEFLTGFALWLNQINAMFRKRGLSILRSWLLFIIQNSIPVVFLVLTVIIAMKISKSPDQPMIRIRLNRYINPITTMSRHHASPHSQSFLHMLANDKYIVRNWENVTDMEFSEKMIEESENNMANYNTRYIAGASFKENNSITAWFSNQPFHGAPLALQLVMNAILQSEVTPNNSISVLNWPLPQTISTQFSSLYSRGNMGFQISFNLGFGMAFVSAFYILFYIRERSAKFKHLQFVSGANVSSFWIPSFICDVITFIFTSLCIIVTLAIFQKEGFSSAEDLSRVFALLLAFGFGSLPLTYLASFLFDVPTSGYTRLSLFNIIFGCGCFMIVEILKIQAFKLTDIAETLHQIFLIMPHYCLSSGLRDMSVLHTSRKLCQTATDVCTNFSHGIIPFLPNITIPPQICGILVCLQFKECCETTTYFAMKSPGVGQHLLYSCSFGIICFILLFAIEYGFFEALGNLCRRRHKNSHSPIPANITEDDDVSEEQRAVAYNVSIGNMNKYNLVMHRLSKSYKDLVAVDDISLGINKCECFGLLGVNGAGKTTTFKMVTGDIKMTSGDVWVNGWSVRRNLKEVYQVIGYCPQFDALLDDLTCRETLTIFGLLRGIKKRQCSDLAEHLAEEFDFFRHLDKKVKELSGGNKRKLSTALALVGDPLVLYLDEPTAGVDPATKRYLWNALCKIRDRGKTIVLTSHSMEECEALCTRMAIMVNGRIKCLGSTQHLKSKFSDGYTLTLKVKQLDNEELRQAAIEQIENFIKQNFPETILREKHQELLTFYITDKSRPWSKMFGIMERAKTAFDIEDYSLGQCTLEQVFLTFAKYQREE</sequence>
<dbReference type="GO" id="GO:0016020">
    <property type="term" value="C:membrane"/>
    <property type="evidence" value="ECO:0007669"/>
    <property type="project" value="UniProtKB-SubCell"/>
</dbReference>
<feature type="transmembrane region" description="Helical" evidence="9">
    <location>
        <begin position="293"/>
        <end position="317"/>
    </location>
</feature>
<dbReference type="SUPFAM" id="SSF52540">
    <property type="entry name" value="P-loop containing nucleoside triphosphate hydrolases"/>
    <property type="match status" value="2"/>
</dbReference>
<keyword evidence="2" id="KW-0813">Transport</keyword>
<evidence type="ECO:0000256" key="3">
    <source>
        <dbReference type="ARBA" id="ARBA00022692"/>
    </source>
</evidence>
<dbReference type="FunFam" id="3.40.50.300:FF:000327">
    <property type="entry name" value="ATP-binding cassette sub-family A member 3"/>
    <property type="match status" value="1"/>
</dbReference>
<dbReference type="InterPro" id="IPR003593">
    <property type="entry name" value="AAA+_ATPase"/>
</dbReference>
<dbReference type="CDD" id="cd03263">
    <property type="entry name" value="ABC_subfamily_A"/>
    <property type="match status" value="2"/>
</dbReference>
<feature type="domain" description="ABC transporter" evidence="10">
    <location>
        <begin position="517"/>
        <end position="747"/>
    </location>
</feature>
<dbReference type="Gene3D" id="3.40.50.300">
    <property type="entry name" value="P-loop containing nucleotide triphosphate hydrolases"/>
    <property type="match status" value="2"/>
</dbReference>
<dbReference type="EMBL" id="VVIM01000007">
    <property type="protein sequence ID" value="KAB0796414.1"/>
    <property type="molecule type" value="Genomic_DNA"/>
</dbReference>
<gene>
    <name evidence="11" type="ORF">PPYR_10475</name>
</gene>
<proteinExistence type="predicted"/>
<dbReference type="GO" id="GO:0140359">
    <property type="term" value="F:ABC-type transporter activity"/>
    <property type="evidence" value="ECO:0007669"/>
    <property type="project" value="InterPro"/>
</dbReference>
<accession>A0A5N4AGH4</accession>
<keyword evidence="4" id="KW-0677">Repeat</keyword>
<feature type="transmembrane region" description="Helical" evidence="9">
    <location>
        <begin position="364"/>
        <end position="385"/>
    </location>
</feature>
<dbReference type="GO" id="GO:0005524">
    <property type="term" value="F:ATP binding"/>
    <property type="evidence" value="ECO:0007669"/>
    <property type="project" value="UniProtKB-KW"/>
</dbReference>
<keyword evidence="3 9" id="KW-0812">Transmembrane</keyword>
<evidence type="ECO:0000256" key="7">
    <source>
        <dbReference type="ARBA" id="ARBA00022989"/>
    </source>
</evidence>
<dbReference type="PROSITE" id="PS50893">
    <property type="entry name" value="ABC_TRANSPORTER_2"/>
    <property type="match status" value="2"/>
</dbReference>
<evidence type="ECO:0000256" key="2">
    <source>
        <dbReference type="ARBA" id="ARBA00022448"/>
    </source>
</evidence>
<feature type="transmembrane region" description="Helical" evidence="9">
    <location>
        <begin position="252"/>
        <end position="273"/>
    </location>
</feature>
<feature type="domain" description="ABC transporter" evidence="10">
    <location>
        <begin position="1364"/>
        <end position="1594"/>
    </location>
</feature>
<keyword evidence="5" id="KW-0547">Nucleotide-binding</keyword>
<evidence type="ECO:0000313" key="11">
    <source>
        <dbReference type="EMBL" id="KAB0796414.1"/>
    </source>
</evidence>
<comment type="subcellular location">
    <subcellularLocation>
        <location evidence="1">Membrane</location>
        <topology evidence="1">Multi-pass membrane protein</topology>
    </subcellularLocation>
</comment>
<organism evidence="11 12">
    <name type="scientific">Photinus pyralis</name>
    <name type="common">Common eastern firefly</name>
    <name type="synonym">Lampyris pyralis</name>
    <dbReference type="NCBI Taxonomy" id="7054"/>
    <lineage>
        <taxon>Eukaryota</taxon>
        <taxon>Metazoa</taxon>
        <taxon>Ecdysozoa</taxon>
        <taxon>Arthropoda</taxon>
        <taxon>Hexapoda</taxon>
        <taxon>Insecta</taxon>
        <taxon>Pterygota</taxon>
        <taxon>Neoptera</taxon>
        <taxon>Endopterygota</taxon>
        <taxon>Coleoptera</taxon>
        <taxon>Polyphaga</taxon>
        <taxon>Elateriformia</taxon>
        <taxon>Elateroidea</taxon>
        <taxon>Lampyridae</taxon>
        <taxon>Lampyrinae</taxon>
        <taxon>Photinus</taxon>
    </lineage>
</organism>
<feature type="transmembrane region" description="Helical" evidence="9">
    <location>
        <begin position="33"/>
        <end position="53"/>
    </location>
</feature>
<dbReference type="Pfam" id="PF12698">
    <property type="entry name" value="ABC2_membrane_3"/>
    <property type="match status" value="2"/>
</dbReference>
<evidence type="ECO:0000256" key="6">
    <source>
        <dbReference type="ARBA" id="ARBA00022840"/>
    </source>
</evidence>
<dbReference type="PANTHER" id="PTHR19229:SF250">
    <property type="entry name" value="ABC TRANSPORTER DOMAIN-CONTAINING PROTEIN-RELATED"/>
    <property type="match status" value="1"/>
</dbReference>
<feature type="transmembrane region" description="Helical" evidence="9">
    <location>
        <begin position="337"/>
        <end position="357"/>
    </location>
</feature>
<reference evidence="11 12" key="1">
    <citation type="journal article" date="2018" name="Elife">
        <title>Firefly genomes illuminate parallel origins of bioluminescence in beetles.</title>
        <authorList>
            <person name="Fallon T.R."/>
            <person name="Lower S.E."/>
            <person name="Chang C.H."/>
            <person name="Bessho-Uehara M."/>
            <person name="Martin G.J."/>
            <person name="Bewick A.J."/>
            <person name="Behringer M."/>
            <person name="Debat H.J."/>
            <person name="Wong I."/>
            <person name="Day J.C."/>
            <person name="Suvorov A."/>
            <person name="Silva C.J."/>
            <person name="Stanger-Hall K.F."/>
            <person name="Hall D.W."/>
            <person name="Schmitz R.J."/>
            <person name="Nelson D.R."/>
            <person name="Lewis S.M."/>
            <person name="Shigenobu S."/>
            <person name="Bybee S.M."/>
            <person name="Larracuente A.M."/>
            <person name="Oba Y."/>
            <person name="Weng J.K."/>
        </authorList>
    </citation>
    <scope>NUCLEOTIDE SEQUENCE [LARGE SCALE GENOMIC DNA]</scope>
    <source>
        <strain evidence="11">1611_PpyrPB1</strain>
        <tissue evidence="11">Whole body</tissue>
    </source>
</reference>
<protein>
    <recommendedName>
        <fullName evidence="10">ABC transporter domain-containing protein</fullName>
    </recommendedName>
</protein>
<evidence type="ECO:0000256" key="9">
    <source>
        <dbReference type="SAM" id="Phobius"/>
    </source>
</evidence>
<feature type="transmembrane region" description="Helical" evidence="9">
    <location>
        <begin position="1293"/>
        <end position="1315"/>
    </location>
</feature>
<keyword evidence="6" id="KW-0067">ATP-binding</keyword>
<dbReference type="FunCoup" id="A0A5N4AGH4">
    <property type="interactions" value="343"/>
</dbReference>
<comment type="caution">
    <text evidence="11">The sequence shown here is derived from an EMBL/GenBank/DDBJ whole genome shotgun (WGS) entry which is preliminary data.</text>
</comment>
<evidence type="ECO:0000259" key="10">
    <source>
        <dbReference type="PROSITE" id="PS50893"/>
    </source>
</evidence>
<dbReference type="InterPro" id="IPR003439">
    <property type="entry name" value="ABC_transporter-like_ATP-bd"/>
</dbReference>
<dbReference type="Pfam" id="PF23321">
    <property type="entry name" value="R1_ABCA1"/>
    <property type="match status" value="1"/>
</dbReference>
<keyword evidence="8 9" id="KW-0472">Membrane</keyword>
<keyword evidence="7 9" id="KW-1133">Transmembrane helix</keyword>
<dbReference type="PROSITE" id="PS00211">
    <property type="entry name" value="ABC_TRANSPORTER_1"/>
    <property type="match status" value="1"/>
</dbReference>
<evidence type="ECO:0000256" key="8">
    <source>
        <dbReference type="ARBA" id="ARBA00023136"/>
    </source>
</evidence>
<dbReference type="Proteomes" id="UP000327044">
    <property type="component" value="Unassembled WGS sequence"/>
</dbReference>
<dbReference type="InterPro" id="IPR027417">
    <property type="entry name" value="P-loop_NTPase"/>
</dbReference>
<feature type="transmembrane region" description="Helical" evidence="9">
    <location>
        <begin position="1141"/>
        <end position="1165"/>
    </location>
</feature>
<dbReference type="InterPro" id="IPR017871">
    <property type="entry name" value="ABC_transporter-like_CS"/>
</dbReference>
<evidence type="ECO:0000313" key="12">
    <source>
        <dbReference type="Proteomes" id="UP000327044"/>
    </source>
</evidence>
<dbReference type="InterPro" id="IPR013525">
    <property type="entry name" value="ABC2_TM"/>
</dbReference>
<dbReference type="InParanoid" id="A0A5N4AGH4"/>
<dbReference type="OrthoDB" id="6512918at2759"/>
<evidence type="ECO:0000256" key="1">
    <source>
        <dbReference type="ARBA" id="ARBA00004141"/>
    </source>
</evidence>
<feature type="transmembrane region" description="Helical" evidence="9">
    <location>
        <begin position="888"/>
        <end position="910"/>
    </location>
</feature>
<feature type="transmembrane region" description="Helical" evidence="9">
    <location>
        <begin position="1062"/>
        <end position="1083"/>
    </location>
</feature>
<keyword evidence="12" id="KW-1185">Reference proteome</keyword>
<feature type="transmembrane region" description="Helical" evidence="9">
    <location>
        <begin position="1171"/>
        <end position="1190"/>
    </location>
</feature>
<dbReference type="InterPro" id="IPR026082">
    <property type="entry name" value="ABCA"/>
</dbReference>
<dbReference type="Pfam" id="PF00005">
    <property type="entry name" value="ABC_tran"/>
    <property type="match status" value="2"/>
</dbReference>
<dbReference type="InterPro" id="IPR056264">
    <property type="entry name" value="R2_ABCA1-4-like"/>
</dbReference>
<feature type="transmembrane region" description="Helical" evidence="9">
    <location>
        <begin position="440"/>
        <end position="462"/>
    </location>
</feature>
<dbReference type="FunFam" id="3.40.50.300:FF:000298">
    <property type="entry name" value="ATP-binding cassette sub-family A member 12"/>
    <property type="match status" value="1"/>
</dbReference>
<feature type="transmembrane region" description="Helical" evidence="9">
    <location>
        <begin position="1103"/>
        <end position="1129"/>
    </location>
</feature>
<evidence type="ECO:0000256" key="5">
    <source>
        <dbReference type="ARBA" id="ARBA00022741"/>
    </source>
</evidence>
<dbReference type="GO" id="GO:0016887">
    <property type="term" value="F:ATP hydrolysis activity"/>
    <property type="evidence" value="ECO:0007669"/>
    <property type="project" value="InterPro"/>
</dbReference>
<dbReference type="GO" id="GO:0005319">
    <property type="term" value="F:lipid transporter activity"/>
    <property type="evidence" value="ECO:0007669"/>
    <property type="project" value="TreeGrafter"/>
</dbReference>
<evidence type="ECO:0000256" key="4">
    <source>
        <dbReference type="ARBA" id="ARBA00022737"/>
    </source>
</evidence>
<name>A0A5N4AGH4_PHOPY</name>